<organism evidence="1 2">
    <name type="scientific">Merluccius polli</name>
    <name type="common">Benguela hake</name>
    <name type="synonym">Merluccius cadenati</name>
    <dbReference type="NCBI Taxonomy" id="89951"/>
    <lineage>
        <taxon>Eukaryota</taxon>
        <taxon>Metazoa</taxon>
        <taxon>Chordata</taxon>
        <taxon>Craniata</taxon>
        <taxon>Vertebrata</taxon>
        <taxon>Euteleostomi</taxon>
        <taxon>Actinopterygii</taxon>
        <taxon>Neopterygii</taxon>
        <taxon>Teleostei</taxon>
        <taxon>Neoteleostei</taxon>
        <taxon>Acanthomorphata</taxon>
        <taxon>Zeiogadaria</taxon>
        <taxon>Gadariae</taxon>
        <taxon>Gadiformes</taxon>
        <taxon>Gadoidei</taxon>
        <taxon>Merlucciidae</taxon>
        <taxon>Merluccius</taxon>
    </lineage>
</organism>
<dbReference type="EMBL" id="JAOPHQ010006266">
    <property type="protein sequence ID" value="KAK0132394.1"/>
    <property type="molecule type" value="Genomic_DNA"/>
</dbReference>
<evidence type="ECO:0000313" key="2">
    <source>
        <dbReference type="Proteomes" id="UP001174136"/>
    </source>
</evidence>
<sequence>MYEVVAGGMRILHYLDNWLISAQSRAQEVTETAAHRWNGQAYWARSYWLMHGRAVALMHSPRSH</sequence>
<gene>
    <name evidence="1" type="ORF">N1851_032735</name>
</gene>
<accession>A0AA47M2N6</accession>
<keyword evidence="2" id="KW-1185">Reference proteome</keyword>
<name>A0AA47M2N6_MERPO</name>
<evidence type="ECO:0000313" key="1">
    <source>
        <dbReference type="EMBL" id="KAK0132394.1"/>
    </source>
</evidence>
<dbReference type="Proteomes" id="UP001174136">
    <property type="component" value="Unassembled WGS sequence"/>
</dbReference>
<proteinExistence type="predicted"/>
<protein>
    <submittedName>
        <fullName evidence="1">Uncharacterized protein</fullName>
    </submittedName>
</protein>
<comment type="caution">
    <text evidence="1">The sequence shown here is derived from an EMBL/GenBank/DDBJ whole genome shotgun (WGS) entry which is preliminary data.</text>
</comment>
<reference evidence="1" key="1">
    <citation type="journal article" date="2023" name="Front. Mar. Sci.">
        <title>A new Merluccius polli reference genome to investigate the effects of global change in West African waters.</title>
        <authorList>
            <person name="Mateo J.L."/>
            <person name="Blanco-Fernandez C."/>
            <person name="Garcia-Vazquez E."/>
            <person name="Machado-Schiaffino G."/>
        </authorList>
    </citation>
    <scope>NUCLEOTIDE SEQUENCE</scope>
    <source>
        <strain evidence="1">C29</strain>
        <tissue evidence="1">Fin</tissue>
    </source>
</reference>
<dbReference type="AlphaFoldDB" id="A0AA47M2N6"/>